<protein>
    <recommendedName>
        <fullName evidence="3">PRC-barrel domain-containing protein</fullName>
    </recommendedName>
</protein>
<evidence type="ECO:0000313" key="1">
    <source>
        <dbReference type="EMBL" id="RAW01999.1"/>
    </source>
</evidence>
<evidence type="ECO:0008006" key="3">
    <source>
        <dbReference type="Google" id="ProtNLM"/>
    </source>
</evidence>
<accession>A0A364Y560</accession>
<name>A0A364Y560_9BACT</name>
<sequence>MKKTTEIFSQDIRVLSPRKTLLSNLSRYSDQVWDLQGEHLGKIKRLILDPLDGSCKRVVIAYGGTIGVGAKCFSVPLHDLTVSKSGVSILNPGNLRPGQ</sequence>
<dbReference type="Gene3D" id="2.30.30.240">
    <property type="entry name" value="PRC-barrel domain"/>
    <property type="match status" value="1"/>
</dbReference>
<comment type="caution">
    <text evidence="1">The sequence shown here is derived from an EMBL/GenBank/DDBJ whole genome shotgun (WGS) entry which is preliminary data.</text>
</comment>
<dbReference type="InterPro" id="IPR011033">
    <property type="entry name" value="PRC_barrel-like_sf"/>
</dbReference>
<dbReference type="AlphaFoldDB" id="A0A364Y560"/>
<reference evidence="1 2" key="1">
    <citation type="submission" date="2018-06" db="EMBL/GenBank/DDBJ databases">
        <title>Chryseolinea flavus sp. nov., a member of the phylum Bacteroidetes isolated from soil.</title>
        <authorList>
            <person name="Li Y."/>
            <person name="Wang J."/>
        </authorList>
    </citation>
    <scope>NUCLEOTIDE SEQUENCE [LARGE SCALE GENOMIC DNA]</scope>
    <source>
        <strain evidence="1 2">SDU1-6</strain>
    </source>
</reference>
<evidence type="ECO:0000313" key="2">
    <source>
        <dbReference type="Proteomes" id="UP000251889"/>
    </source>
</evidence>
<organism evidence="1 2">
    <name type="scientific">Pseudochryseolinea flava</name>
    <dbReference type="NCBI Taxonomy" id="2059302"/>
    <lineage>
        <taxon>Bacteria</taxon>
        <taxon>Pseudomonadati</taxon>
        <taxon>Bacteroidota</taxon>
        <taxon>Cytophagia</taxon>
        <taxon>Cytophagales</taxon>
        <taxon>Fulvivirgaceae</taxon>
        <taxon>Pseudochryseolinea</taxon>
    </lineage>
</organism>
<keyword evidence="2" id="KW-1185">Reference proteome</keyword>
<dbReference type="Proteomes" id="UP000251889">
    <property type="component" value="Unassembled WGS sequence"/>
</dbReference>
<proteinExistence type="predicted"/>
<gene>
    <name evidence="1" type="ORF">DQQ10_05430</name>
</gene>
<dbReference type="SUPFAM" id="SSF50346">
    <property type="entry name" value="PRC-barrel domain"/>
    <property type="match status" value="1"/>
</dbReference>
<dbReference type="EMBL" id="QMFY01000002">
    <property type="protein sequence ID" value="RAW01999.1"/>
    <property type="molecule type" value="Genomic_DNA"/>
</dbReference>